<feature type="transmembrane region" description="Helical" evidence="1">
    <location>
        <begin position="6"/>
        <end position="28"/>
    </location>
</feature>
<dbReference type="InterPro" id="IPR050469">
    <property type="entry name" value="Diguanylate_Cyclase"/>
</dbReference>
<dbReference type="NCBIfam" id="TIGR00254">
    <property type="entry name" value="GGDEF"/>
    <property type="match status" value="1"/>
</dbReference>
<evidence type="ECO:0000313" key="3">
    <source>
        <dbReference type="EMBL" id="KUG29950.1"/>
    </source>
</evidence>
<evidence type="ECO:0000256" key="1">
    <source>
        <dbReference type="SAM" id="Phobius"/>
    </source>
</evidence>
<dbReference type="InterPro" id="IPR043128">
    <property type="entry name" value="Rev_trsase/Diguanyl_cyclase"/>
</dbReference>
<proteinExistence type="predicted"/>
<comment type="caution">
    <text evidence="3">The sequence shown here is derived from an EMBL/GenBank/DDBJ whole genome shotgun (WGS) entry which is preliminary data.</text>
</comment>
<dbReference type="PANTHER" id="PTHR45138">
    <property type="entry name" value="REGULATORY COMPONENTS OF SENSORY TRANSDUCTION SYSTEM"/>
    <property type="match status" value="1"/>
</dbReference>
<keyword evidence="1" id="KW-0812">Transmembrane</keyword>
<organism evidence="3">
    <name type="scientific">hydrocarbon metagenome</name>
    <dbReference type="NCBI Taxonomy" id="938273"/>
    <lineage>
        <taxon>unclassified sequences</taxon>
        <taxon>metagenomes</taxon>
        <taxon>ecological metagenomes</taxon>
    </lineage>
</organism>
<dbReference type="InterPro" id="IPR000160">
    <property type="entry name" value="GGDEF_dom"/>
</dbReference>
<accession>A0A0W8GA66</accession>
<dbReference type="FunFam" id="3.30.70.270:FF:000001">
    <property type="entry name" value="Diguanylate cyclase domain protein"/>
    <property type="match status" value="1"/>
</dbReference>
<dbReference type="GO" id="GO:0052621">
    <property type="term" value="F:diguanylate cyclase activity"/>
    <property type="evidence" value="ECO:0007669"/>
    <property type="project" value="TreeGrafter"/>
</dbReference>
<dbReference type="PROSITE" id="PS50887">
    <property type="entry name" value="GGDEF"/>
    <property type="match status" value="1"/>
</dbReference>
<dbReference type="SUPFAM" id="SSF55073">
    <property type="entry name" value="Nucleotide cyclase"/>
    <property type="match status" value="1"/>
</dbReference>
<dbReference type="AlphaFoldDB" id="A0A0W8GA66"/>
<reference evidence="3" key="1">
    <citation type="journal article" date="2015" name="Proc. Natl. Acad. Sci. U.S.A.">
        <title>Networks of energetic and metabolic interactions define dynamics in microbial communities.</title>
        <authorList>
            <person name="Embree M."/>
            <person name="Liu J.K."/>
            <person name="Al-Bassam M.M."/>
            <person name="Zengler K."/>
        </authorList>
    </citation>
    <scope>NUCLEOTIDE SEQUENCE</scope>
</reference>
<dbReference type="InterPro" id="IPR029787">
    <property type="entry name" value="Nucleotide_cyclase"/>
</dbReference>
<keyword evidence="1" id="KW-1133">Transmembrane helix</keyword>
<name>A0A0W8GA66_9ZZZZ</name>
<dbReference type="PANTHER" id="PTHR45138:SF9">
    <property type="entry name" value="DIGUANYLATE CYCLASE DGCM-RELATED"/>
    <property type="match status" value="1"/>
</dbReference>
<dbReference type="Pfam" id="PF00990">
    <property type="entry name" value="GGDEF"/>
    <property type="match status" value="1"/>
</dbReference>
<dbReference type="CDD" id="cd01949">
    <property type="entry name" value="GGDEF"/>
    <property type="match status" value="1"/>
</dbReference>
<evidence type="ECO:0000259" key="2">
    <source>
        <dbReference type="PROSITE" id="PS50887"/>
    </source>
</evidence>
<sequence>MTKFALTWRYASALLLLAVLAGGSYLVLDRIMDVEKRRAGVIDLSMRQRMLSQNVVVLGFVADRAPLPDVREKALAEMQGTIRELLAVHARLGVLQTGDLAPPDTASWQEITRRMDVFVNTARTVARQARAGKPLAQVLTRRLHEAGGLELLAGLDALILHHQQASERSLSLLDGLQLAFLLGTLALLAFMGLVLFRPLIDDIVADRRSLEIANEELAKLATVDCLTGLFNRRKFDEVVVREMELARRYADHVSLLMFDIDRFKTINDSLGHAVGDKVLAELGRLAVTGMRAVDYVFRWGGEEFLILAPRTDEHAAFGVAEKLRQAVADHAFPGGVRATVSFGVAEYRPGESLEDWLTRVDQAMYAAKRGGRNKTMAG</sequence>
<feature type="transmembrane region" description="Helical" evidence="1">
    <location>
        <begin position="178"/>
        <end position="200"/>
    </location>
</feature>
<dbReference type="SMART" id="SM00267">
    <property type="entry name" value="GGDEF"/>
    <property type="match status" value="1"/>
</dbReference>
<dbReference type="EMBL" id="LNQE01000017">
    <property type="protein sequence ID" value="KUG29950.1"/>
    <property type="molecule type" value="Genomic_DNA"/>
</dbReference>
<keyword evidence="1" id="KW-0472">Membrane</keyword>
<gene>
    <name evidence="3" type="ORF">ASZ90_000155</name>
</gene>
<protein>
    <recommendedName>
        <fullName evidence="2">GGDEF domain-containing protein</fullName>
    </recommendedName>
</protein>
<feature type="domain" description="GGDEF" evidence="2">
    <location>
        <begin position="251"/>
        <end position="378"/>
    </location>
</feature>
<dbReference type="Gene3D" id="3.30.70.270">
    <property type="match status" value="1"/>
</dbReference>